<comment type="caution">
    <text evidence="1">The sequence shown here is derived from an EMBL/GenBank/DDBJ whole genome shotgun (WGS) entry which is preliminary data.</text>
</comment>
<reference evidence="2" key="1">
    <citation type="submission" date="2018-12" db="EMBL/GenBank/DDBJ databases">
        <title>Tengunoibacter tsumagoiensis gen. nov., sp. nov., Dictyobacter kobayashii sp. nov., D. alpinus sp. nov., and D. joshuensis sp. nov. and description of Dictyobacteraceae fam. nov. within the order Ktedonobacterales isolated from Tengu-no-mugimeshi.</title>
        <authorList>
            <person name="Wang C.M."/>
            <person name="Zheng Y."/>
            <person name="Sakai Y."/>
            <person name="Toyoda A."/>
            <person name="Minakuchi Y."/>
            <person name="Abe K."/>
            <person name="Yokota A."/>
            <person name="Yabe S."/>
        </authorList>
    </citation>
    <scope>NUCLEOTIDE SEQUENCE [LARGE SCALE GENOMIC DNA]</scope>
    <source>
        <strain evidence="2">Uno16</strain>
    </source>
</reference>
<protein>
    <submittedName>
        <fullName evidence="1">Uncharacterized protein</fullName>
    </submittedName>
</protein>
<keyword evidence="2" id="KW-1185">Reference proteome</keyword>
<evidence type="ECO:0000313" key="2">
    <source>
        <dbReference type="Proteomes" id="UP000287171"/>
    </source>
</evidence>
<dbReference type="Proteomes" id="UP000287171">
    <property type="component" value="Unassembled WGS sequence"/>
</dbReference>
<gene>
    <name evidence="1" type="ORF">KDA_75730</name>
</gene>
<dbReference type="EMBL" id="BIFT01000003">
    <property type="protein sequence ID" value="GCE32089.1"/>
    <property type="molecule type" value="Genomic_DNA"/>
</dbReference>
<name>A0A402BL87_9CHLR</name>
<dbReference type="RefSeq" id="WP_126632090.1">
    <property type="nucleotide sequence ID" value="NZ_BIFT01000003.1"/>
</dbReference>
<dbReference type="AlphaFoldDB" id="A0A402BL87"/>
<accession>A0A402BL87</accession>
<proteinExistence type="predicted"/>
<evidence type="ECO:0000313" key="1">
    <source>
        <dbReference type="EMBL" id="GCE32089.1"/>
    </source>
</evidence>
<sequence length="144" mass="16311">MQMTTHQPPGGPDTPLPKAILDLLVINASNLVYTDERIKIFRRIQNLVKNTVRTANRRGLWLLVMTHSSQERDLAYHMTETMTGWCQGVRAVEEQDSETTARAALAFHQLHFPDVSEAERSSRILILGSTREVVLSTRCNEGRP</sequence>
<organism evidence="1 2">
    <name type="scientific">Dictyobacter alpinus</name>
    <dbReference type="NCBI Taxonomy" id="2014873"/>
    <lineage>
        <taxon>Bacteria</taxon>
        <taxon>Bacillati</taxon>
        <taxon>Chloroflexota</taxon>
        <taxon>Ktedonobacteria</taxon>
        <taxon>Ktedonobacterales</taxon>
        <taxon>Dictyobacteraceae</taxon>
        <taxon>Dictyobacter</taxon>
    </lineage>
</organism>